<evidence type="ECO:0000313" key="9">
    <source>
        <dbReference type="Proteomes" id="UP000247702"/>
    </source>
</evidence>
<dbReference type="InterPro" id="IPR001245">
    <property type="entry name" value="Ser-Thr/Tyr_kinase_cat_dom"/>
</dbReference>
<dbReference type="EMBL" id="BEXD01004280">
    <property type="protein sequence ID" value="GBC09204.1"/>
    <property type="molecule type" value="Genomic_DNA"/>
</dbReference>
<dbReference type="SUPFAM" id="SSF56112">
    <property type="entry name" value="Protein kinase-like (PK-like)"/>
    <property type="match status" value="1"/>
</dbReference>
<keyword evidence="1" id="KW-0808">Transferase</keyword>
<dbReference type="InterPro" id="IPR051681">
    <property type="entry name" value="Ser/Thr_Kinases-Pseudokinases"/>
</dbReference>
<protein>
    <submittedName>
        <fullName evidence="8">Kinase-like domain-containing protein</fullName>
    </submittedName>
</protein>
<dbReference type="GO" id="GO:0005524">
    <property type="term" value="F:ATP binding"/>
    <property type="evidence" value="ECO:0007669"/>
    <property type="project" value="UniProtKB-KW"/>
</dbReference>
<dbReference type="AlphaFoldDB" id="A0A2Z6S1X1"/>
<dbReference type="EMBL" id="BLAL01000040">
    <property type="protein sequence ID" value="GES78671.1"/>
    <property type="molecule type" value="Genomic_DNA"/>
</dbReference>
<evidence type="ECO:0000313" key="7">
    <source>
        <dbReference type="EMBL" id="GBC09204.1"/>
    </source>
</evidence>
<evidence type="ECO:0000256" key="2">
    <source>
        <dbReference type="ARBA" id="ARBA00022741"/>
    </source>
</evidence>
<keyword evidence="9" id="KW-1185">Reference proteome</keyword>
<dbReference type="Pfam" id="PF07714">
    <property type="entry name" value="PK_Tyr_Ser-Thr"/>
    <property type="match status" value="1"/>
</dbReference>
<evidence type="ECO:0000256" key="4">
    <source>
        <dbReference type="ARBA" id="ARBA00022840"/>
    </source>
</evidence>
<gene>
    <name evidence="8" type="ORF">RCL2_000598400</name>
    <name evidence="7" type="ORF">RclHR1_08690007</name>
</gene>
<evidence type="ECO:0000256" key="5">
    <source>
        <dbReference type="SAM" id="MobiDB-lite"/>
    </source>
</evidence>
<evidence type="ECO:0000259" key="6">
    <source>
        <dbReference type="PROSITE" id="PS50011"/>
    </source>
</evidence>
<evidence type="ECO:0000256" key="3">
    <source>
        <dbReference type="ARBA" id="ARBA00022777"/>
    </source>
</evidence>
<dbReference type="PANTHER" id="PTHR44329">
    <property type="entry name" value="SERINE/THREONINE-PROTEIN KINASE TNNI3K-RELATED"/>
    <property type="match status" value="1"/>
</dbReference>
<dbReference type="InterPro" id="IPR011009">
    <property type="entry name" value="Kinase-like_dom_sf"/>
</dbReference>
<dbReference type="GO" id="GO:0004674">
    <property type="term" value="F:protein serine/threonine kinase activity"/>
    <property type="evidence" value="ECO:0007669"/>
    <property type="project" value="TreeGrafter"/>
</dbReference>
<organism evidence="7 9">
    <name type="scientific">Rhizophagus clarus</name>
    <dbReference type="NCBI Taxonomy" id="94130"/>
    <lineage>
        <taxon>Eukaryota</taxon>
        <taxon>Fungi</taxon>
        <taxon>Fungi incertae sedis</taxon>
        <taxon>Mucoromycota</taxon>
        <taxon>Glomeromycotina</taxon>
        <taxon>Glomeromycetes</taxon>
        <taxon>Glomerales</taxon>
        <taxon>Glomeraceae</taxon>
        <taxon>Rhizophagus</taxon>
    </lineage>
</organism>
<keyword evidence="3 8" id="KW-0418">Kinase</keyword>
<evidence type="ECO:0000256" key="1">
    <source>
        <dbReference type="ARBA" id="ARBA00022679"/>
    </source>
</evidence>
<feature type="compositionally biased region" description="Acidic residues" evidence="5">
    <location>
        <begin position="481"/>
        <end position="498"/>
    </location>
</feature>
<reference evidence="7 9" key="1">
    <citation type="submission" date="2017-11" db="EMBL/GenBank/DDBJ databases">
        <title>The genome of Rhizophagus clarus HR1 reveals common genetic basis of auxotrophy among arbuscular mycorrhizal fungi.</title>
        <authorList>
            <person name="Kobayashi Y."/>
        </authorList>
    </citation>
    <scope>NUCLEOTIDE SEQUENCE [LARGE SCALE GENOMIC DNA]</scope>
    <source>
        <strain evidence="7 9">HR1</strain>
    </source>
</reference>
<feature type="domain" description="Protein kinase" evidence="6">
    <location>
        <begin position="154"/>
        <end position="444"/>
    </location>
</feature>
<dbReference type="InterPro" id="IPR000719">
    <property type="entry name" value="Prot_kinase_dom"/>
</dbReference>
<name>A0A2Z6S1X1_9GLOM</name>
<reference evidence="8" key="2">
    <citation type="submission" date="2019-10" db="EMBL/GenBank/DDBJ databases">
        <title>Conservation and host-specific expression of non-tandemly repeated heterogenous ribosome RNA gene in arbuscular mycorrhizal fungi.</title>
        <authorList>
            <person name="Maeda T."/>
            <person name="Kobayashi Y."/>
            <person name="Nakagawa T."/>
            <person name="Ezawa T."/>
            <person name="Yamaguchi K."/>
            <person name="Bino T."/>
            <person name="Nishimoto Y."/>
            <person name="Shigenobu S."/>
            <person name="Kawaguchi M."/>
        </authorList>
    </citation>
    <scope>NUCLEOTIDE SEQUENCE</scope>
    <source>
        <strain evidence="8">HR1</strain>
    </source>
</reference>
<dbReference type="PANTHER" id="PTHR44329:SF288">
    <property type="entry name" value="MITOGEN-ACTIVATED PROTEIN KINASE KINASE KINASE 20"/>
    <property type="match status" value="1"/>
</dbReference>
<sequence>MEMLKEKSEGRSKNLWKTVDYYHDHVTIIDSTIKSEKCEGLKEGESYVDDVIYTKGLEEGVYVHDSHPIIKHEENKIIYMEDLEKRKYVYGTCGECNEPGTGEKWCQSCNAKRLKENFKFWTSGNETIDKFIQKSQLEATHYTNCLEWIPFEKFQNVTYMTTGGFGIIYSADFPEGFINYWDIDNQRWNRITNEKCVLKSLGNNNITSEFLDEVGSHLQIFIQNVIVCYGITLDPRTNNYMMVLDYCDGGNLRNLNKFDLDYKEKINILVEIARGLLEIHNAGKVHKDFHSGNILFYSTHYDEQDIQSKEGEKVFYHNKHAYISDLGLCRPVNDENPNEEICGIMPYMAPEVLRKRPYTKASDIYSFGIIMNEFLSEEIPFYSIPHDHLLTIDICNGDRPKISKDIPKLFANLITKCWDTKIENRPTAKELFLILAKWEVDIMLDSVRENDNNSNNNNKSTRYVDFKEGLKNFKCYKADDDKDNEDNEGGDKDDNEGSEDIYLENIENIEDFDFSDSDDIGVFSEIYNQIKECEKIRENKLKYRSSKNELENIETTTSFQDTYSNGLEPESSQIILISDHYSDCEI</sequence>
<dbReference type="Gene3D" id="1.10.510.10">
    <property type="entry name" value="Transferase(Phosphotransferase) domain 1"/>
    <property type="match status" value="1"/>
</dbReference>
<dbReference type="PROSITE" id="PS50011">
    <property type="entry name" value="PROTEIN_KINASE_DOM"/>
    <property type="match status" value="1"/>
</dbReference>
<evidence type="ECO:0000313" key="8">
    <source>
        <dbReference type="EMBL" id="GES78671.1"/>
    </source>
</evidence>
<dbReference type="Proteomes" id="UP000247702">
    <property type="component" value="Unassembled WGS sequence"/>
</dbReference>
<accession>A0A2Z6S1X1</accession>
<keyword evidence="2" id="KW-0547">Nucleotide-binding</keyword>
<comment type="caution">
    <text evidence="7">The sequence shown here is derived from an EMBL/GenBank/DDBJ whole genome shotgun (WGS) entry which is preliminary data.</text>
</comment>
<dbReference type="Proteomes" id="UP000615446">
    <property type="component" value="Unassembled WGS sequence"/>
</dbReference>
<feature type="region of interest" description="Disordered" evidence="5">
    <location>
        <begin position="477"/>
        <end position="498"/>
    </location>
</feature>
<proteinExistence type="predicted"/>
<dbReference type="OrthoDB" id="2366119at2759"/>
<keyword evidence="4" id="KW-0067">ATP-binding</keyword>